<gene>
    <name evidence="2" type="ORF">TIFTF001_032599</name>
</gene>
<keyword evidence="3" id="KW-1185">Reference proteome</keyword>
<comment type="caution">
    <text evidence="2">The sequence shown here is derived from an EMBL/GenBank/DDBJ whole genome shotgun (WGS) entry which is preliminary data.</text>
</comment>
<feature type="compositionally biased region" description="Low complexity" evidence="1">
    <location>
        <begin position="99"/>
        <end position="110"/>
    </location>
</feature>
<evidence type="ECO:0000313" key="2">
    <source>
        <dbReference type="EMBL" id="GMN63524.1"/>
    </source>
</evidence>
<sequence>MVNALLSSLPSPPPPPLLRAMEDPQLEVEILPSLSSSPPSTHGGLAASSSASPTSTSSPLVKSISRKPCPCVGNPIDVVSSDLLFTKKPSVKSKELKRSNNGGARSSNRN</sequence>
<dbReference type="EMBL" id="BTGU01000151">
    <property type="protein sequence ID" value="GMN63524.1"/>
    <property type="molecule type" value="Genomic_DNA"/>
</dbReference>
<proteinExistence type="predicted"/>
<organism evidence="2 3">
    <name type="scientific">Ficus carica</name>
    <name type="common">Common fig</name>
    <dbReference type="NCBI Taxonomy" id="3494"/>
    <lineage>
        <taxon>Eukaryota</taxon>
        <taxon>Viridiplantae</taxon>
        <taxon>Streptophyta</taxon>
        <taxon>Embryophyta</taxon>
        <taxon>Tracheophyta</taxon>
        <taxon>Spermatophyta</taxon>
        <taxon>Magnoliopsida</taxon>
        <taxon>eudicotyledons</taxon>
        <taxon>Gunneridae</taxon>
        <taxon>Pentapetalae</taxon>
        <taxon>rosids</taxon>
        <taxon>fabids</taxon>
        <taxon>Rosales</taxon>
        <taxon>Moraceae</taxon>
        <taxon>Ficeae</taxon>
        <taxon>Ficus</taxon>
    </lineage>
</organism>
<evidence type="ECO:0000256" key="1">
    <source>
        <dbReference type="SAM" id="MobiDB-lite"/>
    </source>
</evidence>
<feature type="region of interest" description="Disordered" evidence="1">
    <location>
        <begin position="1"/>
        <end position="20"/>
    </location>
</feature>
<feature type="region of interest" description="Disordered" evidence="1">
    <location>
        <begin position="87"/>
        <end position="110"/>
    </location>
</feature>
<reference evidence="2" key="1">
    <citation type="submission" date="2023-07" db="EMBL/GenBank/DDBJ databases">
        <title>draft genome sequence of fig (Ficus carica).</title>
        <authorList>
            <person name="Takahashi T."/>
            <person name="Nishimura K."/>
        </authorList>
    </citation>
    <scope>NUCLEOTIDE SEQUENCE</scope>
</reference>
<dbReference type="Proteomes" id="UP001187192">
    <property type="component" value="Unassembled WGS sequence"/>
</dbReference>
<name>A0AA88E3R1_FICCA</name>
<feature type="compositionally biased region" description="Low complexity" evidence="1">
    <location>
        <begin position="31"/>
        <end position="59"/>
    </location>
</feature>
<evidence type="ECO:0000313" key="3">
    <source>
        <dbReference type="Proteomes" id="UP001187192"/>
    </source>
</evidence>
<accession>A0AA88E3R1</accession>
<protein>
    <submittedName>
        <fullName evidence="2">Uncharacterized protein</fullName>
    </submittedName>
</protein>
<feature type="region of interest" description="Disordered" evidence="1">
    <location>
        <begin position="29"/>
        <end position="70"/>
    </location>
</feature>
<dbReference type="AlphaFoldDB" id="A0AA88E3R1"/>